<evidence type="ECO:0000259" key="5">
    <source>
        <dbReference type="PROSITE" id="PS51352"/>
    </source>
</evidence>
<organism evidence="6 7">
    <name type="scientific">Thraustotheca clavata</name>
    <dbReference type="NCBI Taxonomy" id="74557"/>
    <lineage>
        <taxon>Eukaryota</taxon>
        <taxon>Sar</taxon>
        <taxon>Stramenopiles</taxon>
        <taxon>Oomycota</taxon>
        <taxon>Saprolegniomycetes</taxon>
        <taxon>Saprolegniales</taxon>
        <taxon>Achlyaceae</taxon>
        <taxon>Thraustotheca</taxon>
    </lineage>
</organism>
<dbReference type="InterPro" id="IPR013766">
    <property type="entry name" value="Thioredoxin_domain"/>
</dbReference>
<dbReference type="PROSITE" id="PS51352">
    <property type="entry name" value="THIOREDOXIN_2"/>
    <property type="match status" value="1"/>
</dbReference>
<dbReference type="PROSITE" id="PS00194">
    <property type="entry name" value="THIOREDOXIN_1"/>
    <property type="match status" value="1"/>
</dbReference>
<evidence type="ECO:0000256" key="2">
    <source>
        <dbReference type="ARBA" id="ARBA00022729"/>
    </source>
</evidence>
<name>A0A1W0A2A6_9STRA</name>
<dbReference type="InterPro" id="IPR000873">
    <property type="entry name" value="AMP-dep_synth/lig_dom"/>
</dbReference>
<dbReference type="Pfam" id="PF00501">
    <property type="entry name" value="AMP-binding"/>
    <property type="match status" value="1"/>
</dbReference>
<keyword evidence="3" id="KW-1133">Transmembrane helix</keyword>
<evidence type="ECO:0000256" key="4">
    <source>
        <dbReference type="SAM" id="SignalP"/>
    </source>
</evidence>
<gene>
    <name evidence="6" type="ORF">THRCLA_20898</name>
</gene>
<feature type="signal peptide" evidence="4">
    <location>
        <begin position="1"/>
        <end position="17"/>
    </location>
</feature>
<dbReference type="Proteomes" id="UP000243217">
    <property type="component" value="Unassembled WGS sequence"/>
</dbReference>
<dbReference type="InterPro" id="IPR042099">
    <property type="entry name" value="ANL_N_sf"/>
</dbReference>
<comment type="similarity">
    <text evidence="1">Belongs to the protein disulfide isomerase family.</text>
</comment>
<dbReference type="InterPro" id="IPR017937">
    <property type="entry name" value="Thioredoxin_CS"/>
</dbReference>
<dbReference type="AlphaFoldDB" id="A0A1W0A2A6"/>
<feature type="non-terminal residue" evidence="6">
    <location>
        <position position="350"/>
    </location>
</feature>
<dbReference type="STRING" id="74557.A0A1W0A2A6"/>
<keyword evidence="7" id="KW-1185">Reference proteome</keyword>
<evidence type="ECO:0000313" key="7">
    <source>
        <dbReference type="Proteomes" id="UP000243217"/>
    </source>
</evidence>
<dbReference type="EMBL" id="JNBS01000621">
    <property type="protein sequence ID" value="OQS04395.1"/>
    <property type="molecule type" value="Genomic_DNA"/>
</dbReference>
<evidence type="ECO:0000256" key="3">
    <source>
        <dbReference type="SAM" id="Phobius"/>
    </source>
</evidence>
<dbReference type="InterPro" id="IPR051063">
    <property type="entry name" value="PDI"/>
</dbReference>
<sequence>MRVGCVLLAASVQAYLAIEIPPVPTPSRDELEQLKDTKDAVFVKFYAPWCTHCKSLAPAWKELSATFSVLENVQVAEVDCDVHQDVCQQHDVKGYPTLKLFQGQAAEQEYRGPRTLAKLTDFLTARIESPLHADAALKAPKSVLMPVLLVLSTFVMGLLAGLYFLCMRPTGKINPPNKKTVQRNPKRHFLGHREIDSNGKVGKFVWETYEQGYARIQIIAAGSMYEKMLERTSTGHRMLCIYMKNRPQWVLAQYAAFYCGGAMSCLYDSLGPSSTSYILGQTEAPTVFCTSGELKHLFTAAPSITTHKFIVLCDVATVPEAEAATAAKFNIMLFTLKEIEAIGTKYPIAP</sequence>
<keyword evidence="3" id="KW-0472">Membrane</keyword>
<feature type="transmembrane region" description="Helical" evidence="3">
    <location>
        <begin position="143"/>
        <end position="165"/>
    </location>
</feature>
<reference evidence="6 7" key="1">
    <citation type="journal article" date="2014" name="Genome Biol. Evol.">
        <title>The secreted proteins of Achlya hypogyna and Thraustotheca clavata identify the ancestral oomycete secretome and reveal gene acquisitions by horizontal gene transfer.</title>
        <authorList>
            <person name="Misner I."/>
            <person name="Blouin N."/>
            <person name="Leonard G."/>
            <person name="Richards T.A."/>
            <person name="Lane C.E."/>
        </authorList>
    </citation>
    <scope>NUCLEOTIDE SEQUENCE [LARGE SCALE GENOMIC DNA]</scope>
    <source>
        <strain evidence="6 7">ATCC 34112</strain>
    </source>
</reference>
<dbReference type="PANTHER" id="PTHR45672">
    <property type="entry name" value="PROTEIN DISULFIDE-ISOMERASE C17H9.14C-RELATED"/>
    <property type="match status" value="1"/>
</dbReference>
<proteinExistence type="inferred from homology"/>
<dbReference type="GO" id="GO:0003756">
    <property type="term" value="F:protein disulfide isomerase activity"/>
    <property type="evidence" value="ECO:0007669"/>
    <property type="project" value="TreeGrafter"/>
</dbReference>
<dbReference type="Gene3D" id="3.40.30.10">
    <property type="entry name" value="Glutaredoxin"/>
    <property type="match status" value="1"/>
</dbReference>
<evidence type="ECO:0000313" key="6">
    <source>
        <dbReference type="EMBL" id="OQS04395.1"/>
    </source>
</evidence>
<keyword evidence="2 4" id="KW-0732">Signal</keyword>
<dbReference type="Pfam" id="PF00085">
    <property type="entry name" value="Thioredoxin"/>
    <property type="match status" value="1"/>
</dbReference>
<comment type="caution">
    <text evidence="6">The sequence shown here is derived from an EMBL/GenBank/DDBJ whole genome shotgun (WGS) entry which is preliminary data.</text>
</comment>
<dbReference type="SUPFAM" id="SSF56801">
    <property type="entry name" value="Acetyl-CoA synthetase-like"/>
    <property type="match status" value="1"/>
</dbReference>
<evidence type="ECO:0000256" key="1">
    <source>
        <dbReference type="ARBA" id="ARBA00006347"/>
    </source>
</evidence>
<accession>A0A1W0A2A6</accession>
<dbReference type="CDD" id="cd02961">
    <property type="entry name" value="PDI_a_family"/>
    <property type="match status" value="1"/>
</dbReference>
<dbReference type="Gene3D" id="3.40.50.12780">
    <property type="entry name" value="N-terminal domain of ligase-like"/>
    <property type="match status" value="1"/>
</dbReference>
<dbReference type="InterPro" id="IPR036249">
    <property type="entry name" value="Thioredoxin-like_sf"/>
</dbReference>
<dbReference type="PANTHER" id="PTHR45672:SF3">
    <property type="entry name" value="THIOREDOXIN DOMAIN-CONTAINING PROTEIN 5"/>
    <property type="match status" value="1"/>
</dbReference>
<keyword evidence="3" id="KW-0812">Transmembrane</keyword>
<dbReference type="GO" id="GO:0005783">
    <property type="term" value="C:endoplasmic reticulum"/>
    <property type="evidence" value="ECO:0007669"/>
    <property type="project" value="TreeGrafter"/>
</dbReference>
<dbReference type="OrthoDB" id="72053at2759"/>
<protein>
    <recommendedName>
        <fullName evidence="5">Thioredoxin domain-containing protein</fullName>
    </recommendedName>
</protein>
<dbReference type="SUPFAM" id="SSF52833">
    <property type="entry name" value="Thioredoxin-like"/>
    <property type="match status" value="1"/>
</dbReference>
<dbReference type="PRINTS" id="PR00421">
    <property type="entry name" value="THIOREDOXIN"/>
</dbReference>
<feature type="domain" description="Thioredoxin" evidence="5">
    <location>
        <begin position="1"/>
        <end position="128"/>
    </location>
</feature>
<dbReference type="GO" id="GO:0006457">
    <property type="term" value="P:protein folding"/>
    <property type="evidence" value="ECO:0007669"/>
    <property type="project" value="TreeGrafter"/>
</dbReference>
<feature type="chain" id="PRO_5012280449" description="Thioredoxin domain-containing protein" evidence="4">
    <location>
        <begin position="18"/>
        <end position="350"/>
    </location>
</feature>